<keyword evidence="3" id="KW-1185">Reference proteome</keyword>
<dbReference type="EMBL" id="BMXY01000002">
    <property type="protein sequence ID" value="GGZ66137.1"/>
    <property type="molecule type" value="Genomic_DNA"/>
</dbReference>
<dbReference type="Proteomes" id="UP000643403">
    <property type="component" value="Unassembled WGS sequence"/>
</dbReference>
<sequence>MSKSKKPAAENAVLTQATNKGRVDTQTQRDATRLYKDNQSDQSEGAKAEGQPTAMHGRGAGFSRNTH</sequence>
<accession>A0ABQ3C3G6</accession>
<feature type="compositionally biased region" description="Basic and acidic residues" evidence="1">
    <location>
        <begin position="30"/>
        <end position="47"/>
    </location>
</feature>
<organism evidence="2 3">
    <name type="scientific">Cognatilysobacter xinjiangensis</name>
    <dbReference type="NCBI Taxonomy" id="546892"/>
    <lineage>
        <taxon>Bacteria</taxon>
        <taxon>Pseudomonadati</taxon>
        <taxon>Pseudomonadota</taxon>
        <taxon>Gammaproteobacteria</taxon>
        <taxon>Lysobacterales</taxon>
        <taxon>Lysobacteraceae</taxon>
        <taxon>Cognatilysobacter</taxon>
    </lineage>
</organism>
<feature type="region of interest" description="Disordered" evidence="1">
    <location>
        <begin position="1"/>
        <end position="67"/>
    </location>
</feature>
<dbReference type="RefSeq" id="WP_189449519.1">
    <property type="nucleotide sequence ID" value="NZ_BMXY01000002.1"/>
</dbReference>
<feature type="compositionally biased region" description="Polar residues" evidence="1">
    <location>
        <begin position="13"/>
        <end position="29"/>
    </location>
</feature>
<evidence type="ECO:0000313" key="2">
    <source>
        <dbReference type="EMBL" id="GGZ66137.1"/>
    </source>
</evidence>
<reference evidence="3" key="1">
    <citation type="journal article" date="2019" name="Int. J. Syst. Evol. Microbiol.">
        <title>The Global Catalogue of Microorganisms (GCM) 10K type strain sequencing project: providing services to taxonomists for standard genome sequencing and annotation.</title>
        <authorList>
            <consortium name="The Broad Institute Genomics Platform"/>
            <consortium name="The Broad Institute Genome Sequencing Center for Infectious Disease"/>
            <person name="Wu L."/>
            <person name="Ma J."/>
        </authorList>
    </citation>
    <scope>NUCLEOTIDE SEQUENCE [LARGE SCALE GENOMIC DNA]</scope>
    <source>
        <strain evidence="3">KCTC 22558</strain>
    </source>
</reference>
<comment type="caution">
    <text evidence="2">The sequence shown here is derived from an EMBL/GenBank/DDBJ whole genome shotgun (WGS) entry which is preliminary data.</text>
</comment>
<gene>
    <name evidence="2" type="ORF">GCM10008101_20320</name>
</gene>
<evidence type="ECO:0000256" key="1">
    <source>
        <dbReference type="SAM" id="MobiDB-lite"/>
    </source>
</evidence>
<evidence type="ECO:0000313" key="3">
    <source>
        <dbReference type="Proteomes" id="UP000643403"/>
    </source>
</evidence>
<proteinExistence type="predicted"/>
<name>A0ABQ3C3G6_9GAMM</name>
<protein>
    <submittedName>
        <fullName evidence="2">Uncharacterized protein</fullName>
    </submittedName>
</protein>